<dbReference type="InterPro" id="IPR006197">
    <property type="entry name" value="Peptidase_S24_LexA"/>
</dbReference>
<dbReference type="InterPro" id="IPR006199">
    <property type="entry name" value="LexA_DNA-bd_dom"/>
</dbReference>
<dbReference type="GO" id="GO:0006508">
    <property type="term" value="P:proteolysis"/>
    <property type="evidence" value="ECO:0007669"/>
    <property type="project" value="InterPro"/>
</dbReference>
<dbReference type="SUPFAM" id="SSF46785">
    <property type="entry name" value="Winged helix' DNA-binding domain"/>
    <property type="match status" value="1"/>
</dbReference>
<dbReference type="GO" id="GO:0006281">
    <property type="term" value="P:DNA repair"/>
    <property type="evidence" value="ECO:0007669"/>
    <property type="project" value="UniProtKB-UniRule"/>
</dbReference>
<evidence type="ECO:0000256" key="11">
    <source>
        <dbReference type="ARBA" id="ARBA00023236"/>
    </source>
</evidence>
<protein>
    <recommendedName>
        <fullName evidence="12">LexA repressor</fullName>
        <ecNumber evidence="12">3.4.21.88</ecNumber>
    </recommendedName>
</protein>
<dbReference type="GO" id="GO:0006260">
    <property type="term" value="P:DNA replication"/>
    <property type="evidence" value="ECO:0007669"/>
    <property type="project" value="UniProtKB-UniRule"/>
</dbReference>
<comment type="catalytic activity">
    <reaction evidence="12">
        <text>Hydrolysis of Ala-|-Gly bond in repressor LexA.</text>
        <dbReference type="EC" id="3.4.21.88"/>
    </reaction>
</comment>
<feature type="domain" description="LexA repressor DNA-binding" evidence="15">
    <location>
        <begin position="6"/>
        <end position="63"/>
    </location>
</feature>
<evidence type="ECO:0000256" key="1">
    <source>
        <dbReference type="ARBA" id="ARBA00007484"/>
    </source>
</evidence>
<dbReference type="InterPro" id="IPR006200">
    <property type="entry name" value="LexA"/>
</dbReference>
<dbReference type="SUPFAM" id="SSF51306">
    <property type="entry name" value="LexA/Signal peptidase"/>
    <property type="match status" value="1"/>
</dbReference>
<dbReference type="AlphaFoldDB" id="A0A0G1XHL7"/>
<dbReference type="PANTHER" id="PTHR33516:SF2">
    <property type="entry name" value="LEXA REPRESSOR-RELATED"/>
    <property type="match status" value="1"/>
</dbReference>
<evidence type="ECO:0000256" key="4">
    <source>
        <dbReference type="ARBA" id="ARBA00022763"/>
    </source>
</evidence>
<keyword evidence="5 12" id="KW-0378">Hydrolase</keyword>
<keyword evidence="3 12" id="KW-0235">DNA replication</keyword>
<dbReference type="Proteomes" id="UP000034846">
    <property type="component" value="Unassembled WGS sequence"/>
</dbReference>
<comment type="function">
    <text evidence="12">Represses a number of genes involved in the response to DNA damage (SOS response), including recA and lexA. In the presence of single-stranded DNA, RecA interacts with LexA causing an autocatalytic cleavage which disrupts the DNA-binding part of LexA, leading to derepression of the SOS regulon and eventually DNA repair.</text>
</comment>
<keyword evidence="10 12" id="KW-0234">DNA repair</keyword>
<dbReference type="GO" id="GO:0045892">
    <property type="term" value="P:negative regulation of DNA-templated transcription"/>
    <property type="evidence" value="ECO:0007669"/>
    <property type="project" value="UniProtKB-UniRule"/>
</dbReference>
<keyword evidence="8 12" id="KW-0238">DNA-binding</keyword>
<dbReference type="InterPro" id="IPR036388">
    <property type="entry name" value="WH-like_DNA-bd_sf"/>
</dbReference>
<feature type="DNA-binding region" description="H-T-H motif" evidence="12">
    <location>
        <begin position="31"/>
        <end position="51"/>
    </location>
</feature>
<feature type="domain" description="Peptidase S24/S26A/S26B/S26C" evidence="14">
    <location>
        <begin position="86"/>
        <end position="199"/>
    </location>
</feature>
<keyword evidence="2 12" id="KW-0678">Repressor</keyword>
<keyword evidence="11 12" id="KW-0742">SOS response</keyword>
<dbReference type="PANTHER" id="PTHR33516">
    <property type="entry name" value="LEXA REPRESSOR"/>
    <property type="match status" value="1"/>
</dbReference>
<dbReference type="InterPro" id="IPR039418">
    <property type="entry name" value="LexA-like"/>
</dbReference>
<name>A0A0G1XHL7_9BACT</name>
<reference evidence="16 17" key="1">
    <citation type="journal article" date="2015" name="Nature">
        <title>rRNA introns, odd ribosomes, and small enigmatic genomes across a large radiation of phyla.</title>
        <authorList>
            <person name="Brown C.T."/>
            <person name="Hug L.A."/>
            <person name="Thomas B.C."/>
            <person name="Sharon I."/>
            <person name="Castelle C.J."/>
            <person name="Singh A."/>
            <person name="Wilkins M.J."/>
            <person name="Williams K.H."/>
            <person name="Banfield J.F."/>
        </authorList>
    </citation>
    <scope>NUCLEOTIDE SEQUENCE [LARGE SCALE GENOMIC DNA]</scope>
</reference>
<organism evidence="16 17">
    <name type="scientific">Candidatus Uhrbacteria bacterium GW2011_GWD2_52_7</name>
    <dbReference type="NCBI Taxonomy" id="1618989"/>
    <lineage>
        <taxon>Bacteria</taxon>
        <taxon>Candidatus Uhriibacteriota</taxon>
    </lineage>
</organism>
<dbReference type="PRINTS" id="PR00726">
    <property type="entry name" value="LEXASERPTASE"/>
</dbReference>
<dbReference type="GO" id="GO:0009432">
    <property type="term" value="P:SOS response"/>
    <property type="evidence" value="ECO:0007669"/>
    <property type="project" value="UniProtKB-UniRule"/>
</dbReference>
<dbReference type="CDD" id="cd06529">
    <property type="entry name" value="S24_LexA-like"/>
    <property type="match status" value="1"/>
</dbReference>
<comment type="similarity">
    <text evidence="1 12 13">Belongs to the peptidase S24 family.</text>
</comment>
<dbReference type="Pfam" id="PF01726">
    <property type="entry name" value="LexA_DNA_bind"/>
    <property type="match status" value="1"/>
</dbReference>
<dbReference type="Pfam" id="PF00717">
    <property type="entry name" value="Peptidase_S24"/>
    <property type="match status" value="1"/>
</dbReference>
<evidence type="ECO:0000259" key="15">
    <source>
        <dbReference type="Pfam" id="PF01726"/>
    </source>
</evidence>
<evidence type="ECO:0000313" key="16">
    <source>
        <dbReference type="EMBL" id="KKW30405.1"/>
    </source>
</evidence>
<evidence type="ECO:0000256" key="9">
    <source>
        <dbReference type="ARBA" id="ARBA00023163"/>
    </source>
</evidence>
<keyword evidence="9 12" id="KW-0804">Transcription</keyword>
<dbReference type="PATRIC" id="fig|1618989.3.peg.238"/>
<proteinExistence type="inferred from homology"/>
<comment type="caution">
    <text evidence="16">The sequence shown here is derived from an EMBL/GenBank/DDBJ whole genome shotgun (WGS) entry which is preliminary data.</text>
</comment>
<keyword evidence="7 12" id="KW-0805">Transcription regulation</keyword>
<dbReference type="GO" id="GO:0004252">
    <property type="term" value="F:serine-type endopeptidase activity"/>
    <property type="evidence" value="ECO:0007669"/>
    <property type="project" value="UniProtKB-UniRule"/>
</dbReference>
<evidence type="ECO:0000256" key="7">
    <source>
        <dbReference type="ARBA" id="ARBA00023015"/>
    </source>
</evidence>
<keyword evidence="6 12" id="KW-0068">Autocatalytic cleavage</keyword>
<sequence>MSLLPPLTKKQREVLNCIESFVTKHGYTPSYREIAEHLGLSSPATVHQHIKALCEKGVINTGEHGTARSIEVVESEPMSPLAIMLPLAGLITAGEPIEAVEEREAMAIPADFVLDPTNSYILKVKGRSMIEDGIFDGDYVVVERNPSPRNGDIVVALLDNAYATLKRFYREKDHIRLQPANSTMKPIIIKGDINIQGIVRAVMRKFSHV</sequence>
<evidence type="ECO:0000259" key="14">
    <source>
        <dbReference type="Pfam" id="PF00717"/>
    </source>
</evidence>
<dbReference type="Gene3D" id="2.10.109.10">
    <property type="entry name" value="Umud Fragment, subunit A"/>
    <property type="match status" value="1"/>
</dbReference>
<dbReference type="InterPro" id="IPR036286">
    <property type="entry name" value="LexA/Signal_pep-like_sf"/>
</dbReference>
<evidence type="ECO:0000256" key="5">
    <source>
        <dbReference type="ARBA" id="ARBA00022801"/>
    </source>
</evidence>
<evidence type="ECO:0000256" key="6">
    <source>
        <dbReference type="ARBA" id="ARBA00022813"/>
    </source>
</evidence>
<evidence type="ECO:0000313" key="17">
    <source>
        <dbReference type="Proteomes" id="UP000034846"/>
    </source>
</evidence>
<feature type="active site" description="For autocatalytic cleavage activity" evidence="12">
    <location>
        <position position="128"/>
    </location>
</feature>
<dbReference type="InterPro" id="IPR050077">
    <property type="entry name" value="LexA_repressor"/>
</dbReference>
<dbReference type="InterPro" id="IPR015927">
    <property type="entry name" value="Peptidase_S24_S26A/B/C"/>
</dbReference>
<dbReference type="EC" id="3.4.21.88" evidence="12"/>
<dbReference type="GO" id="GO:0003677">
    <property type="term" value="F:DNA binding"/>
    <property type="evidence" value="ECO:0007669"/>
    <property type="project" value="UniProtKB-UniRule"/>
</dbReference>
<feature type="active site" description="For autocatalytic cleavage activity" evidence="12">
    <location>
        <position position="166"/>
    </location>
</feature>
<dbReference type="Gene3D" id="1.10.10.10">
    <property type="entry name" value="Winged helix-like DNA-binding domain superfamily/Winged helix DNA-binding domain"/>
    <property type="match status" value="1"/>
</dbReference>
<dbReference type="NCBIfam" id="TIGR00498">
    <property type="entry name" value="lexA"/>
    <property type="match status" value="1"/>
</dbReference>
<evidence type="ECO:0000256" key="8">
    <source>
        <dbReference type="ARBA" id="ARBA00023125"/>
    </source>
</evidence>
<evidence type="ECO:0000256" key="13">
    <source>
        <dbReference type="RuleBase" id="RU003991"/>
    </source>
</evidence>
<evidence type="ECO:0000256" key="2">
    <source>
        <dbReference type="ARBA" id="ARBA00022491"/>
    </source>
</evidence>
<dbReference type="InterPro" id="IPR036390">
    <property type="entry name" value="WH_DNA-bd_sf"/>
</dbReference>
<dbReference type="EMBL" id="LCRD01000013">
    <property type="protein sequence ID" value="KKW30405.1"/>
    <property type="molecule type" value="Genomic_DNA"/>
</dbReference>
<gene>
    <name evidence="12" type="primary">lexA</name>
    <name evidence="16" type="ORF">UY72_C0013G0015</name>
</gene>
<evidence type="ECO:0000256" key="12">
    <source>
        <dbReference type="HAMAP-Rule" id="MF_00015"/>
    </source>
</evidence>
<keyword evidence="4 12" id="KW-0227">DNA damage</keyword>
<feature type="site" description="Cleavage; by autolysis" evidence="12">
    <location>
        <begin position="93"/>
        <end position="94"/>
    </location>
</feature>
<evidence type="ECO:0000256" key="10">
    <source>
        <dbReference type="ARBA" id="ARBA00023204"/>
    </source>
</evidence>
<comment type="subunit">
    <text evidence="12">Homodimer.</text>
</comment>
<dbReference type="HAMAP" id="MF_00015">
    <property type="entry name" value="LexA"/>
    <property type="match status" value="1"/>
</dbReference>
<evidence type="ECO:0000256" key="3">
    <source>
        <dbReference type="ARBA" id="ARBA00022705"/>
    </source>
</evidence>
<accession>A0A0G1XHL7</accession>